<reference evidence="5 6" key="1">
    <citation type="submission" date="2018-03" db="EMBL/GenBank/DDBJ databases">
        <authorList>
            <person name="Keele B.F."/>
        </authorList>
    </citation>
    <scope>NUCLEOTIDE SEQUENCE [LARGE SCALE GENOMIC DNA]</scope>
    <source>
        <strain evidence="5 6">IB-3</strain>
    </source>
</reference>
<dbReference type="InterPro" id="IPR009057">
    <property type="entry name" value="Homeodomain-like_sf"/>
</dbReference>
<evidence type="ECO:0000313" key="6">
    <source>
        <dbReference type="Proteomes" id="UP000244867"/>
    </source>
</evidence>
<protein>
    <submittedName>
        <fullName evidence="5">TetR/AcrR family transcriptional regulator</fullName>
    </submittedName>
</protein>
<organism evidence="5 6">
    <name type="scientific">Nocardioides currus</name>
    <dbReference type="NCBI Taxonomy" id="2133958"/>
    <lineage>
        <taxon>Bacteria</taxon>
        <taxon>Bacillati</taxon>
        <taxon>Actinomycetota</taxon>
        <taxon>Actinomycetes</taxon>
        <taxon>Propionibacteriales</taxon>
        <taxon>Nocardioidaceae</taxon>
        <taxon>Nocardioides</taxon>
    </lineage>
</organism>
<name>A0A2R7Z1V6_9ACTN</name>
<dbReference type="PANTHER" id="PTHR30328:SF54">
    <property type="entry name" value="HTH-TYPE TRANSCRIPTIONAL REPRESSOR SCO4008"/>
    <property type="match status" value="1"/>
</dbReference>
<dbReference type="Gene3D" id="1.10.357.10">
    <property type="entry name" value="Tetracycline Repressor, domain 2"/>
    <property type="match status" value="1"/>
</dbReference>
<keyword evidence="3" id="KW-1133">Transmembrane helix</keyword>
<accession>A0A2R7Z1V6</accession>
<dbReference type="RefSeq" id="WP_108342791.1">
    <property type="nucleotide sequence ID" value="NZ_PYXZ01000001.1"/>
</dbReference>
<feature type="transmembrane region" description="Helical" evidence="3">
    <location>
        <begin position="138"/>
        <end position="157"/>
    </location>
</feature>
<keyword evidence="6" id="KW-1185">Reference proteome</keyword>
<dbReference type="InterPro" id="IPR036271">
    <property type="entry name" value="Tet_transcr_reg_TetR-rel_C_sf"/>
</dbReference>
<gene>
    <name evidence="5" type="ORF">C7S10_02410</name>
</gene>
<keyword evidence="3" id="KW-0472">Membrane</keyword>
<dbReference type="PANTHER" id="PTHR30328">
    <property type="entry name" value="TRANSCRIPTIONAL REPRESSOR"/>
    <property type="match status" value="1"/>
</dbReference>
<dbReference type="InterPro" id="IPR050109">
    <property type="entry name" value="HTH-type_TetR-like_transc_reg"/>
</dbReference>
<proteinExistence type="predicted"/>
<dbReference type="Pfam" id="PF00440">
    <property type="entry name" value="TetR_N"/>
    <property type="match status" value="1"/>
</dbReference>
<dbReference type="InterPro" id="IPR041467">
    <property type="entry name" value="Sco4008_C"/>
</dbReference>
<dbReference type="PROSITE" id="PS50977">
    <property type="entry name" value="HTH_TETR_2"/>
    <property type="match status" value="1"/>
</dbReference>
<dbReference type="OrthoDB" id="4726108at2"/>
<evidence type="ECO:0000256" key="2">
    <source>
        <dbReference type="PROSITE-ProRule" id="PRU00335"/>
    </source>
</evidence>
<dbReference type="GO" id="GO:0003677">
    <property type="term" value="F:DNA binding"/>
    <property type="evidence" value="ECO:0007669"/>
    <property type="project" value="UniProtKB-UniRule"/>
</dbReference>
<feature type="domain" description="HTH tetR-type" evidence="4">
    <location>
        <begin position="6"/>
        <end position="66"/>
    </location>
</feature>
<dbReference type="EMBL" id="PYXZ01000001">
    <property type="protein sequence ID" value="PUA82605.1"/>
    <property type="molecule type" value="Genomic_DNA"/>
</dbReference>
<dbReference type="SUPFAM" id="SSF48498">
    <property type="entry name" value="Tetracyclin repressor-like, C-terminal domain"/>
    <property type="match status" value="1"/>
</dbReference>
<dbReference type="PRINTS" id="PR00455">
    <property type="entry name" value="HTHTETR"/>
</dbReference>
<dbReference type="GO" id="GO:0006355">
    <property type="term" value="P:regulation of DNA-templated transcription"/>
    <property type="evidence" value="ECO:0007669"/>
    <property type="project" value="UniProtKB-ARBA"/>
</dbReference>
<dbReference type="SUPFAM" id="SSF46689">
    <property type="entry name" value="Homeodomain-like"/>
    <property type="match status" value="1"/>
</dbReference>
<comment type="caution">
    <text evidence="5">The sequence shown here is derived from an EMBL/GenBank/DDBJ whole genome shotgun (WGS) entry which is preliminary data.</text>
</comment>
<keyword evidence="1 2" id="KW-0238">DNA-binding</keyword>
<evidence type="ECO:0000313" key="5">
    <source>
        <dbReference type="EMBL" id="PUA82605.1"/>
    </source>
</evidence>
<dbReference type="Proteomes" id="UP000244867">
    <property type="component" value="Unassembled WGS sequence"/>
</dbReference>
<feature type="DNA-binding region" description="H-T-H motif" evidence="2">
    <location>
        <begin position="29"/>
        <end position="48"/>
    </location>
</feature>
<dbReference type="Pfam" id="PF17926">
    <property type="entry name" value="TetR_C_21"/>
    <property type="match status" value="1"/>
</dbReference>
<sequence>MPRDATQTRAAILAAATAEFAQFGLAGARVDRIAAGAGCNKQLIYAHFGSKQGLFDEVAVTHVRRLLDSVPITAEDLPGYAVRLFEHIAAHPDLVRLTMWQQLEGGGLAALADLEAESTAAKVKAVRAAQRAGHVTKALPAAHLVTLVIGVTISWLLEGDGSDPRKSIRTAVERLVAV</sequence>
<dbReference type="InterPro" id="IPR001647">
    <property type="entry name" value="HTH_TetR"/>
</dbReference>
<keyword evidence="3" id="KW-0812">Transmembrane</keyword>
<evidence type="ECO:0000256" key="3">
    <source>
        <dbReference type="SAM" id="Phobius"/>
    </source>
</evidence>
<evidence type="ECO:0000259" key="4">
    <source>
        <dbReference type="PROSITE" id="PS50977"/>
    </source>
</evidence>
<dbReference type="AlphaFoldDB" id="A0A2R7Z1V6"/>
<evidence type="ECO:0000256" key="1">
    <source>
        <dbReference type="ARBA" id="ARBA00023125"/>
    </source>
</evidence>